<gene>
    <name evidence="3" type="ORF">AB204_17080</name>
</gene>
<feature type="domain" description="FAD dependent oxidoreductase" evidence="2">
    <location>
        <begin position="122"/>
        <end position="476"/>
    </location>
</feature>
<dbReference type="Gene3D" id="3.50.50.60">
    <property type="entry name" value="FAD/NAD(P)-binding domain"/>
    <property type="match status" value="1"/>
</dbReference>
<dbReference type="EMBL" id="LFCV01000133">
    <property type="protein sequence ID" value="KMJ43921.1"/>
    <property type="molecule type" value="Genomic_DNA"/>
</dbReference>
<dbReference type="GO" id="GO:0005737">
    <property type="term" value="C:cytoplasm"/>
    <property type="evidence" value="ECO:0007669"/>
    <property type="project" value="TreeGrafter"/>
</dbReference>
<reference evidence="3 4" key="1">
    <citation type="submission" date="2015-06" db="EMBL/GenBank/DDBJ databases">
        <title>Draft Whole-Genome Sequence of the Entomopathogenic Bacterium Xenorhabdus khoisanae.</title>
        <authorList>
            <person name="Naidoo S."/>
            <person name="Featherston J."/>
            <person name="Gray V.M."/>
        </authorList>
    </citation>
    <scope>NUCLEOTIDE SEQUENCE [LARGE SCALE GENOMIC DNA]</scope>
    <source>
        <strain evidence="3 4">MCB</strain>
    </source>
</reference>
<evidence type="ECO:0000256" key="1">
    <source>
        <dbReference type="ARBA" id="ARBA00023002"/>
    </source>
</evidence>
<dbReference type="PANTHER" id="PTHR13847:SF281">
    <property type="entry name" value="FAD DEPENDENT OXIDOREDUCTASE DOMAIN-CONTAINING PROTEIN"/>
    <property type="match status" value="1"/>
</dbReference>
<dbReference type="PATRIC" id="fig|880157.4.peg.3663"/>
<keyword evidence="1" id="KW-0560">Oxidoreductase</keyword>
<dbReference type="PROSITE" id="PS51318">
    <property type="entry name" value="TAT"/>
    <property type="match status" value="1"/>
</dbReference>
<dbReference type="GO" id="GO:0016491">
    <property type="term" value="F:oxidoreductase activity"/>
    <property type="evidence" value="ECO:0007669"/>
    <property type="project" value="UniProtKB-KW"/>
</dbReference>
<dbReference type="PANTHER" id="PTHR13847">
    <property type="entry name" value="SARCOSINE DEHYDROGENASE-RELATED"/>
    <property type="match status" value="1"/>
</dbReference>
<dbReference type="STRING" id="880157.AB204_17080"/>
<dbReference type="InterPro" id="IPR006311">
    <property type="entry name" value="TAT_signal"/>
</dbReference>
<dbReference type="OrthoDB" id="6925984at2"/>
<keyword evidence="4" id="KW-1185">Reference proteome</keyword>
<protein>
    <submittedName>
        <fullName evidence="3">FAD-dependent oxidoreductase</fullName>
    </submittedName>
</protein>
<evidence type="ECO:0000259" key="2">
    <source>
        <dbReference type="Pfam" id="PF01266"/>
    </source>
</evidence>
<dbReference type="InterPro" id="IPR036188">
    <property type="entry name" value="FAD/NAD-bd_sf"/>
</dbReference>
<dbReference type="AlphaFoldDB" id="A0A0J5FNN8"/>
<dbReference type="SUPFAM" id="SSF51905">
    <property type="entry name" value="FAD/NAD(P)-binding domain"/>
    <property type="match status" value="1"/>
</dbReference>
<evidence type="ECO:0000313" key="4">
    <source>
        <dbReference type="Proteomes" id="UP000036277"/>
    </source>
</evidence>
<dbReference type="Pfam" id="PF01266">
    <property type="entry name" value="DAO"/>
    <property type="match status" value="1"/>
</dbReference>
<dbReference type="Proteomes" id="UP000036277">
    <property type="component" value="Unassembled WGS sequence"/>
</dbReference>
<evidence type="ECO:0000313" key="3">
    <source>
        <dbReference type="EMBL" id="KMJ43921.1"/>
    </source>
</evidence>
<accession>A0A0J5FNN8</accession>
<proteinExistence type="predicted"/>
<dbReference type="RefSeq" id="WP_047964572.1">
    <property type="nucleotide sequence ID" value="NZ_CAWMBG010000133.1"/>
</dbReference>
<organism evidence="3 4">
    <name type="scientific">Xenorhabdus khoisanae</name>
    <dbReference type="NCBI Taxonomy" id="880157"/>
    <lineage>
        <taxon>Bacteria</taxon>
        <taxon>Pseudomonadati</taxon>
        <taxon>Pseudomonadota</taxon>
        <taxon>Gammaproteobacteria</taxon>
        <taxon>Enterobacterales</taxon>
        <taxon>Morganellaceae</taxon>
        <taxon>Xenorhabdus</taxon>
    </lineage>
</organism>
<comment type="caution">
    <text evidence="3">The sequence shown here is derived from an EMBL/GenBank/DDBJ whole genome shotgun (WGS) entry which is preliminary data.</text>
</comment>
<name>A0A0J5FNN8_9GAMM</name>
<dbReference type="Gene3D" id="3.30.9.10">
    <property type="entry name" value="D-Amino Acid Oxidase, subunit A, domain 2"/>
    <property type="match status" value="1"/>
</dbReference>
<sequence>MAMNRRDFISTAATLAGAGVLSSIFPTTSLLARTLTAVDAPVVNIDQLRPMLLQDAQHRTSRLGLDPRIWSWHRDVGVNTMSTKTMSTKTMSTKIMPANYYEASLADCPAFGSFSRDQSCEVVVIGGGLLGASTALHLAEAGVDVILVEKDNIGSGASGRNGGQITPGIARWSAETMLERFSPDEAKRLWRFASVEAMNLVDELRERYGFECDRKYGHITAAIHPGHMGPLVANADARRQLGDTAVKVIGPHELQEEYVRSSIYHGANIDSIGGQVQPLALLRGLIYGFAKLGGRVYDGTKVKGIRQDADSTVIETERGVIRASKAVVLGVHGSTGEFISGPSTTVPFFTYVAVTPPLPVDSKELIPSDLPIYDTQLQIDYYRAVRDNRLLFGGQGTGNSWSPRDVNNYLLDRIRTVFPHLEKPELEYSWGGISDLTLNGATDARKSGNNVPVYMVHGWSGHGVAQTVRIGKAISDDLTGLNHDFTMLTRIDHASIPLGSYLSPVAIPLIKGALGVISTLNPTDIVSF</sequence>
<dbReference type="InterPro" id="IPR006076">
    <property type="entry name" value="FAD-dep_OxRdtase"/>
</dbReference>